<gene>
    <name evidence="17" type="ORF">EV675_5380</name>
</gene>
<dbReference type="GO" id="GO:0005525">
    <property type="term" value="F:GTP binding"/>
    <property type="evidence" value="ECO:0007669"/>
    <property type="project" value="UniProtKB-UniRule"/>
</dbReference>
<dbReference type="Gene3D" id="3.40.50.300">
    <property type="entry name" value="P-loop containing nucleotide triphosphate hydrolases"/>
    <property type="match status" value="1"/>
</dbReference>
<dbReference type="CDD" id="cd17873">
    <property type="entry name" value="FlhF"/>
    <property type="match status" value="1"/>
</dbReference>
<reference evidence="17 18" key="1">
    <citation type="submission" date="2019-02" db="EMBL/GenBank/DDBJ databases">
        <title>Genomic Encyclopedia of Type Strains, Phase IV (KMG-IV): sequencing the most valuable type-strain genomes for metagenomic binning, comparative biology and taxonomic classification.</title>
        <authorList>
            <person name="Goeker M."/>
        </authorList>
    </citation>
    <scope>NUCLEOTIDE SEQUENCE [LARGE SCALE GENOMIC DNA]</scope>
    <source>
        <strain evidence="17 18">K24</strain>
    </source>
</reference>
<feature type="domain" description="AAA+ ATPase" evidence="15">
    <location>
        <begin position="318"/>
        <end position="514"/>
    </location>
</feature>
<keyword evidence="9" id="KW-0342">GTP-binding</keyword>
<comment type="caution">
    <text evidence="17">The sequence shown here is derived from an EMBL/GenBank/DDBJ whole genome shotgun (WGS) entry which is preliminary data.</text>
</comment>
<keyword evidence="18" id="KW-1185">Reference proteome</keyword>
<dbReference type="InterPro" id="IPR047040">
    <property type="entry name" value="FlhF__GTPase_dom"/>
</dbReference>
<dbReference type="Gene3D" id="1.20.120.1380">
    <property type="entry name" value="Flagellar FlhF biosynthesis protein, N domain"/>
    <property type="match status" value="1"/>
</dbReference>
<dbReference type="EMBL" id="SGXC01000003">
    <property type="protein sequence ID" value="RZS78723.1"/>
    <property type="molecule type" value="Genomic_DNA"/>
</dbReference>
<feature type="region of interest" description="Disordered" evidence="14">
    <location>
        <begin position="108"/>
        <end position="130"/>
    </location>
</feature>
<evidence type="ECO:0000256" key="6">
    <source>
        <dbReference type="ARBA" id="ARBA00022741"/>
    </source>
</evidence>
<evidence type="ECO:0000256" key="11">
    <source>
        <dbReference type="ARBA" id="ARBA00023225"/>
    </source>
</evidence>
<dbReference type="GO" id="GO:0044781">
    <property type="term" value="P:bacterial-type flagellum organization"/>
    <property type="evidence" value="ECO:0007669"/>
    <property type="project" value="UniProtKB-UniRule"/>
</dbReference>
<organism evidence="17 18">
    <name type="scientific">Pigmentiphaga kullae</name>
    <dbReference type="NCBI Taxonomy" id="151784"/>
    <lineage>
        <taxon>Bacteria</taxon>
        <taxon>Pseudomonadati</taxon>
        <taxon>Pseudomonadota</taxon>
        <taxon>Betaproteobacteria</taxon>
        <taxon>Burkholderiales</taxon>
        <taxon>Alcaligenaceae</taxon>
        <taxon>Pigmentiphaga</taxon>
    </lineage>
</organism>
<evidence type="ECO:0000256" key="13">
    <source>
        <dbReference type="NCBIfam" id="TIGR03499"/>
    </source>
</evidence>
<keyword evidence="17" id="KW-0282">Flagellum</keyword>
<protein>
    <recommendedName>
        <fullName evidence="3 13">Flagellar biosynthesis protein FlhF</fullName>
    </recommendedName>
</protein>
<dbReference type="SUPFAM" id="SSF52540">
    <property type="entry name" value="P-loop containing nucleoside triphosphate hydrolases"/>
    <property type="match status" value="1"/>
</dbReference>
<evidence type="ECO:0000256" key="1">
    <source>
        <dbReference type="ARBA" id="ARBA00004413"/>
    </source>
</evidence>
<dbReference type="Pfam" id="PF00448">
    <property type="entry name" value="SRP54"/>
    <property type="match status" value="1"/>
</dbReference>
<dbReference type="InterPro" id="IPR000897">
    <property type="entry name" value="SRP54_GTPase_dom"/>
</dbReference>
<dbReference type="OrthoDB" id="9778554at2"/>
<evidence type="ECO:0000259" key="16">
    <source>
        <dbReference type="SMART" id="SM00962"/>
    </source>
</evidence>
<keyword evidence="17" id="KW-0966">Cell projection</keyword>
<dbReference type="FunFam" id="3.40.50.300:FF:000695">
    <property type="entry name" value="Flagellar biosynthesis regulator FlhF"/>
    <property type="match status" value="1"/>
</dbReference>
<dbReference type="InterPro" id="IPR003593">
    <property type="entry name" value="AAA+_ATPase"/>
</dbReference>
<dbReference type="GO" id="GO:0006614">
    <property type="term" value="P:SRP-dependent cotranslational protein targeting to membrane"/>
    <property type="evidence" value="ECO:0007669"/>
    <property type="project" value="UniProtKB-UniRule"/>
</dbReference>
<evidence type="ECO:0000256" key="2">
    <source>
        <dbReference type="ARBA" id="ARBA00008531"/>
    </source>
</evidence>
<evidence type="ECO:0000259" key="15">
    <source>
        <dbReference type="SMART" id="SM00382"/>
    </source>
</evidence>
<dbReference type="InterPro" id="IPR020006">
    <property type="entry name" value="FlhF"/>
</dbReference>
<comment type="subcellular location">
    <subcellularLocation>
        <location evidence="1">Cell membrane</location>
        <topology evidence="1">Peripheral membrane protein</topology>
        <orientation evidence="1">Cytoplasmic side</orientation>
    </subcellularLocation>
</comment>
<keyword evidence="5" id="KW-1003">Cell membrane</keyword>
<proteinExistence type="inferred from homology"/>
<evidence type="ECO:0000313" key="17">
    <source>
        <dbReference type="EMBL" id="RZS78723.1"/>
    </source>
</evidence>
<name>A0A4Q7N9F7_9BURK</name>
<evidence type="ECO:0000256" key="9">
    <source>
        <dbReference type="ARBA" id="ARBA00023134"/>
    </source>
</evidence>
<evidence type="ECO:0000256" key="10">
    <source>
        <dbReference type="ARBA" id="ARBA00023136"/>
    </source>
</evidence>
<dbReference type="GO" id="GO:0005886">
    <property type="term" value="C:plasma membrane"/>
    <property type="evidence" value="ECO:0007669"/>
    <property type="project" value="UniProtKB-SubCell"/>
</dbReference>
<keyword evidence="11" id="KW-1006">Bacterial flagellum protein export</keyword>
<dbReference type="SMART" id="SM00382">
    <property type="entry name" value="AAA"/>
    <property type="match status" value="1"/>
</dbReference>
<evidence type="ECO:0000256" key="7">
    <source>
        <dbReference type="ARBA" id="ARBA00022795"/>
    </source>
</evidence>
<sequence length="544" mass="57637">MKFRKFIAASTRDCLRMMREALGADAMIVSTRRTTAGVEVVGIRAQDMPAADEVVGEVAHAAVASPPSADVPPDAPAVRPALWDDMEDESVRLSPAARVLALHDETAERAAPAAQVPPEAAASEPPRAEWPRLQEGQISHLVRAGGDYADPAHAMAVAAADGGADKPVLRLGASRPPADKRAAPRAGGAAERPAKPAGPAAPAKPTAPPTVTARLDEQDRAELASRVADPIVSEMRSMRDWLAHQMDAMAWRDSTQRHPLRRELWRRMVDCGFTPELARSVASRLPATQGVDEVDRWLAEVLVRNLACVEAEASIVAQGGRYAIVGPTGVGKTTTTAKIAAHCVVRYGAGALGLISTDQNRIGAVDQLHTFGRILGVEVYAAKGASDLDVLLASMSDRKLVLIDTAGVSQRDTQMARHLQAISGEGVKRLLVVPGGSHAEQAEDIVNGYSAGGLAGMVVSKLDEAVRLGGVLDAAIRHRVPLHYMTNGQRVPEDIHVANARLLVHRALRVRNAPVFALEAEELDWACEAAVPPAEPAPSQPAQA</sequence>
<evidence type="ECO:0000256" key="4">
    <source>
        <dbReference type="ARBA" id="ARBA00022448"/>
    </source>
</evidence>
<keyword evidence="7" id="KW-1005">Bacterial flagellum biogenesis</keyword>
<dbReference type="RefSeq" id="WP_130361655.1">
    <property type="nucleotide sequence ID" value="NZ_SGXC01000003.1"/>
</dbReference>
<dbReference type="GO" id="GO:0003924">
    <property type="term" value="F:GTPase activity"/>
    <property type="evidence" value="ECO:0007669"/>
    <property type="project" value="UniProtKB-UniRule"/>
</dbReference>
<dbReference type="PANTHER" id="PTHR43134">
    <property type="entry name" value="SIGNAL RECOGNITION PARTICLE RECEPTOR SUBUNIT ALPHA"/>
    <property type="match status" value="1"/>
</dbReference>
<feature type="domain" description="SRP54-type proteins GTP-binding" evidence="16">
    <location>
        <begin position="319"/>
        <end position="509"/>
    </location>
</feature>
<keyword evidence="4" id="KW-0813">Transport</keyword>
<evidence type="ECO:0000256" key="3">
    <source>
        <dbReference type="ARBA" id="ARBA00014919"/>
    </source>
</evidence>
<evidence type="ECO:0000256" key="12">
    <source>
        <dbReference type="ARBA" id="ARBA00025337"/>
    </source>
</evidence>
<evidence type="ECO:0000256" key="8">
    <source>
        <dbReference type="ARBA" id="ARBA00022927"/>
    </source>
</evidence>
<keyword evidence="10" id="KW-0472">Membrane</keyword>
<dbReference type="PANTHER" id="PTHR43134:SF3">
    <property type="entry name" value="FLAGELLAR BIOSYNTHESIS PROTEIN FLHF"/>
    <property type="match status" value="1"/>
</dbReference>
<dbReference type="SMART" id="SM00962">
    <property type="entry name" value="SRP54"/>
    <property type="match status" value="1"/>
</dbReference>
<comment type="function">
    <text evidence="12">Necessary for flagellar biosynthesis. May be involved in translocation of the flagellum.</text>
</comment>
<dbReference type="AlphaFoldDB" id="A0A4Q7N9F7"/>
<comment type="similarity">
    <text evidence="2">Belongs to the GTP-binding SRP family.</text>
</comment>
<accession>A0A4Q7N9F7</accession>
<dbReference type="GO" id="GO:0005047">
    <property type="term" value="F:signal recognition particle binding"/>
    <property type="evidence" value="ECO:0007669"/>
    <property type="project" value="TreeGrafter"/>
</dbReference>
<dbReference type="NCBIfam" id="TIGR03499">
    <property type="entry name" value="FlhF"/>
    <property type="match status" value="1"/>
</dbReference>
<dbReference type="GO" id="GO:0015031">
    <property type="term" value="P:protein transport"/>
    <property type="evidence" value="ECO:0007669"/>
    <property type="project" value="UniProtKB-KW"/>
</dbReference>
<evidence type="ECO:0000313" key="18">
    <source>
        <dbReference type="Proteomes" id="UP000292445"/>
    </source>
</evidence>
<keyword evidence="6" id="KW-0547">Nucleotide-binding</keyword>
<keyword evidence="8" id="KW-0653">Protein transport</keyword>
<feature type="compositionally biased region" description="Low complexity" evidence="14">
    <location>
        <begin position="184"/>
        <end position="210"/>
    </location>
</feature>
<evidence type="ECO:0000256" key="14">
    <source>
        <dbReference type="SAM" id="MobiDB-lite"/>
    </source>
</evidence>
<dbReference type="InterPro" id="IPR027417">
    <property type="entry name" value="P-loop_NTPase"/>
</dbReference>
<feature type="region of interest" description="Disordered" evidence="14">
    <location>
        <begin position="167"/>
        <end position="210"/>
    </location>
</feature>
<feature type="compositionally biased region" description="Low complexity" evidence="14">
    <location>
        <begin position="109"/>
        <end position="125"/>
    </location>
</feature>
<dbReference type="Proteomes" id="UP000292445">
    <property type="component" value="Unassembled WGS sequence"/>
</dbReference>
<evidence type="ECO:0000256" key="5">
    <source>
        <dbReference type="ARBA" id="ARBA00022475"/>
    </source>
</evidence>
<keyword evidence="17" id="KW-0969">Cilium</keyword>